<feature type="region of interest" description="Disordered" evidence="1">
    <location>
        <begin position="89"/>
        <end position="118"/>
    </location>
</feature>
<protein>
    <submittedName>
        <fullName evidence="2">Terminase DNA packaging enzyme small subunit</fullName>
    </submittedName>
</protein>
<feature type="region of interest" description="Disordered" evidence="1">
    <location>
        <begin position="136"/>
        <end position="164"/>
    </location>
</feature>
<reference evidence="2 3" key="1">
    <citation type="submission" date="2021-12" db="EMBL/GenBank/DDBJ databases">
        <title>Characterization of bacteriophage vB_SmaM_Ps15 infective to Stenotrophomonas maltophila clinical ocular isolates.</title>
        <authorList>
            <person name="Damnjanovic D."/>
            <person name="Vazquez-Campos X."/>
            <person name="Elliott L."/>
            <person name="Willcox M."/>
            <person name="Bridge W.J."/>
        </authorList>
    </citation>
    <scope>NUCLEOTIDE SEQUENCE [LARGE SCALE GENOMIC DNA]</scope>
</reference>
<sequence>MMTDPLDMISQTLNTITGMDKLPRESQVEIDAEEDYLTARKNLKELVETGMEIVPDMMAVMTATQDPKMYQAAAAVLKSVAALNAQMMEVSSKREKNTRPPTPQKPEDSTTHIEAKGPVYIGTTADIIKQRRLAKEKEQAIDVEAVQVKDPRQEEEIPGDSSEE</sequence>
<dbReference type="Proteomes" id="UP000829466">
    <property type="component" value="Segment"/>
</dbReference>
<dbReference type="EMBL" id="OL702939">
    <property type="protein sequence ID" value="UMO77250.1"/>
    <property type="molecule type" value="Genomic_DNA"/>
</dbReference>
<evidence type="ECO:0000313" key="3">
    <source>
        <dbReference type="Proteomes" id="UP000829466"/>
    </source>
</evidence>
<dbReference type="Gene3D" id="1.10.287.1060">
    <property type="entry name" value="ESAT-6-like"/>
    <property type="match status" value="1"/>
</dbReference>
<feature type="compositionally biased region" description="Basic and acidic residues" evidence="1">
    <location>
        <begin position="105"/>
        <end position="115"/>
    </location>
</feature>
<organism evidence="2 3">
    <name type="scientific">Stenotrophomonas maltophilia phage vB_SmaM_Ps15</name>
    <dbReference type="NCBI Taxonomy" id="3071007"/>
    <lineage>
        <taxon>Viruses</taxon>
        <taxon>Duplodnaviria</taxon>
        <taxon>Heunggongvirae</taxon>
        <taxon>Uroviricota</taxon>
        <taxon>Caudoviricetes</taxon>
        <taxon>Menderavirus</taxon>
        <taxon>Menderavirus Ps15</taxon>
    </lineage>
</organism>
<name>A0AAE9JV06_9CAUD</name>
<evidence type="ECO:0000313" key="2">
    <source>
        <dbReference type="EMBL" id="UMO77250.1"/>
    </source>
</evidence>
<evidence type="ECO:0000256" key="1">
    <source>
        <dbReference type="SAM" id="MobiDB-lite"/>
    </source>
</evidence>
<gene>
    <name evidence="2" type="ORF">SmaMPs15_000099</name>
</gene>
<accession>A0AAE9JV06</accession>
<proteinExistence type="predicted"/>
<keyword evidence="3" id="KW-1185">Reference proteome</keyword>